<feature type="domain" description="Hemerythrin-like" evidence="1">
    <location>
        <begin position="37"/>
        <end position="179"/>
    </location>
</feature>
<dbReference type="Proteomes" id="UP000553766">
    <property type="component" value="Unassembled WGS sequence"/>
</dbReference>
<evidence type="ECO:0000259" key="1">
    <source>
        <dbReference type="Pfam" id="PF01814"/>
    </source>
</evidence>
<evidence type="ECO:0000313" key="3">
    <source>
        <dbReference type="Proteomes" id="UP000553766"/>
    </source>
</evidence>
<organism evidence="2 3">
    <name type="scientific">Rubricella aquisinus</name>
    <dbReference type="NCBI Taxonomy" id="2028108"/>
    <lineage>
        <taxon>Bacteria</taxon>
        <taxon>Pseudomonadati</taxon>
        <taxon>Pseudomonadota</taxon>
        <taxon>Alphaproteobacteria</taxon>
        <taxon>Rhodobacterales</taxon>
        <taxon>Paracoccaceae</taxon>
        <taxon>Rubricella</taxon>
    </lineage>
</organism>
<protein>
    <submittedName>
        <fullName evidence="2">Iron-sulfur cluster repair protein YtfE (RIC family)</fullName>
    </submittedName>
</protein>
<dbReference type="RefSeq" id="WP_184010915.1">
    <property type="nucleotide sequence ID" value="NZ_JACIJS010000005.1"/>
</dbReference>
<evidence type="ECO:0000313" key="2">
    <source>
        <dbReference type="EMBL" id="MBB5515846.1"/>
    </source>
</evidence>
<dbReference type="Pfam" id="PF01814">
    <property type="entry name" value="Hemerythrin"/>
    <property type="match status" value="1"/>
</dbReference>
<name>A0A840X1V8_9RHOB</name>
<dbReference type="InterPro" id="IPR012312">
    <property type="entry name" value="Hemerythrin-like"/>
</dbReference>
<sequence>MDLTLKDRDGLPAHLRVLADKYPRDIWEGHPHFSQLTRFWLDRHLMFRRAHAQLTTTTEAFLDGNADPRRTQAEIARMGQFLLEQLHGHHQIEDAHYFPIFAQFDKRLEAAFTLLDSDHHELDATLSSFTQAANGALRGLGGEGDATAAMGRFHGTVQELGQFLDRHLMDEEEVIVPLVLEYAPEEFR</sequence>
<keyword evidence="3" id="KW-1185">Reference proteome</keyword>
<dbReference type="EMBL" id="JACIJS010000005">
    <property type="protein sequence ID" value="MBB5515846.1"/>
    <property type="molecule type" value="Genomic_DNA"/>
</dbReference>
<dbReference type="AlphaFoldDB" id="A0A840X1V8"/>
<dbReference type="Gene3D" id="1.20.120.520">
    <property type="entry name" value="nmb1532 protein domain like"/>
    <property type="match status" value="1"/>
</dbReference>
<comment type="caution">
    <text evidence="2">The sequence shown here is derived from an EMBL/GenBank/DDBJ whole genome shotgun (WGS) entry which is preliminary data.</text>
</comment>
<proteinExistence type="predicted"/>
<reference evidence="2 3" key="1">
    <citation type="submission" date="2020-08" db="EMBL/GenBank/DDBJ databases">
        <title>Genomic Encyclopedia of Type Strains, Phase IV (KMG-IV): sequencing the most valuable type-strain genomes for metagenomic binning, comparative biology and taxonomic classification.</title>
        <authorList>
            <person name="Goeker M."/>
        </authorList>
    </citation>
    <scope>NUCLEOTIDE SEQUENCE [LARGE SCALE GENOMIC DNA]</scope>
    <source>
        <strain evidence="2 3">DSM 103377</strain>
    </source>
</reference>
<gene>
    <name evidence="2" type="ORF">FHS89_001866</name>
</gene>
<accession>A0A840X1V8</accession>